<name>A0A246FMM3_9BACT</name>
<keyword evidence="3" id="KW-1185">Reference proteome</keyword>
<dbReference type="PROSITE" id="PS51257">
    <property type="entry name" value="PROKAR_LIPOPROTEIN"/>
    <property type="match status" value="1"/>
</dbReference>
<sequence>MKPCYLLFPLLAVVVGCHSPAADATPAPVDALLGHWQADTERLVRYTTTGGPISYDTTIVHRQEFDFAATTYTKVDYDYDRSGMPLAAPTREKGNYGRTGEEIGFSLGPGNYDPILTRRYVRDLTPTRFTLETVYGFSFSPKPAGGNSFIDFHR</sequence>
<evidence type="ECO:0000313" key="2">
    <source>
        <dbReference type="EMBL" id="OWP63972.1"/>
    </source>
</evidence>
<organism evidence="2 3">
    <name type="scientific">Hymenobacter amundsenii</name>
    <dbReference type="NCBI Taxonomy" id="2006685"/>
    <lineage>
        <taxon>Bacteria</taxon>
        <taxon>Pseudomonadati</taxon>
        <taxon>Bacteroidota</taxon>
        <taxon>Cytophagia</taxon>
        <taxon>Cytophagales</taxon>
        <taxon>Hymenobacteraceae</taxon>
        <taxon>Hymenobacter</taxon>
    </lineage>
</organism>
<keyword evidence="1" id="KW-0732">Signal</keyword>
<dbReference type="EMBL" id="NIRR01000006">
    <property type="protein sequence ID" value="OWP63972.1"/>
    <property type="molecule type" value="Genomic_DNA"/>
</dbReference>
<gene>
    <name evidence="2" type="ORF">CDA63_05765</name>
</gene>
<evidence type="ECO:0000313" key="3">
    <source>
        <dbReference type="Proteomes" id="UP000197277"/>
    </source>
</evidence>
<feature type="signal peptide" evidence="1">
    <location>
        <begin position="1"/>
        <end position="24"/>
    </location>
</feature>
<proteinExistence type="predicted"/>
<dbReference type="Proteomes" id="UP000197277">
    <property type="component" value="Unassembled WGS sequence"/>
</dbReference>
<feature type="chain" id="PRO_5013009710" description="Lipocalin-like domain-containing protein" evidence="1">
    <location>
        <begin position="25"/>
        <end position="154"/>
    </location>
</feature>
<evidence type="ECO:0000256" key="1">
    <source>
        <dbReference type="SAM" id="SignalP"/>
    </source>
</evidence>
<dbReference type="AlphaFoldDB" id="A0A246FMM3"/>
<dbReference type="RefSeq" id="WP_088463503.1">
    <property type="nucleotide sequence ID" value="NZ_NIRR01000006.1"/>
</dbReference>
<comment type="caution">
    <text evidence="2">The sequence shown here is derived from an EMBL/GenBank/DDBJ whole genome shotgun (WGS) entry which is preliminary data.</text>
</comment>
<protein>
    <recommendedName>
        <fullName evidence="4">Lipocalin-like domain-containing protein</fullName>
    </recommendedName>
</protein>
<reference evidence="2 3" key="1">
    <citation type="submission" date="2017-06" db="EMBL/GenBank/DDBJ databases">
        <title>Hymenobacter amundsenii sp. nov. isolated from regoliths in Antarctica.</title>
        <authorList>
            <person name="Sedlacek I."/>
            <person name="Kralova S."/>
            <person name="Pantucek R."/>
            <person name="Svec P."/>
            <person name="Holochova P."/>
            <person name="Stankova E."/>
            <person name="Vrbovska V."/>
            <person name="Busse H.-J."/>
        </authorList>
    </citation>
    <scope>NUCLEOTIDE SEQUENCE [LARGE SCALE GENOMIC DNA]</scope>
    <source>
        <strain evidence="2 3">CCM 8682</strain>
    </source>
</reference>
<accession>A0A246FMM3</accession>
<evidence type="ECO:0008006" key="4">
    <source>
        <dbReference type="Google" id="ProtNLM"/>
    </source>
</evidence>